<dbReference type="InterPro" id="IPR016181">
    <property type="entry name" value="Acyl_CoA_acyltransferase"/>
</dbReference>
<reference evidence="2 3" key="1">
    <citation type="journal article" date="2015" name="Genome Announc.">
        <title>Expanding the biotechnology potential of lactobacilli through comparative genomics of 213 strains and associated genera.</title>
        <authorList>
            <person name="Sun Z."/>
            <person name="Harris H.M."/>
            <person name="McCann A."/>
            <person name="Guo C."/>
            <person name="Argimon S."/>
            <person name="Zhang W."/>
            <person name="Yang X."/>
            <person name="Jeffery I.B."/>
            <person name="Cooney J.C."/>
            <person name="Kagawa T.F."/>
            <person name="Liu W."/>
            <person name="Song Y."/>
            <person name="Salvetti E."/>
            <person name="Wrobel A."/>
            <person name="Rasinkangas P."/>
            <person name="Parkhill J."/>
            <person name="Rea M.C."/>
            <person name="O'Sullivan O."/>
            <person name="Ritari J."/>
            <person name="Douillard F.P."/>
            <person name="Paul Ross R."/>
            <person name="Yang R."/>
            <person name="Briner A.E."/>
            <person name="Felis G.E."/>
            <person name="de Vos W.M."/>
            <person name="Barrangou R."/>
            <person name="Klaenhammer T.R."/>
            <person name="Caufield P.W."/>
            <person name="Cui Y."/>
            <person name="Zhang H."/>
            <person name="O'Toole P.W."/>
        </authorList>
    </citation>
    <scope>NUCLEOTIDE SEQUENCE [LARGE SCALE GENOMIC DNA]</scope>
    <source>
        <strain evidence="2 3">DSM 12744</strain>
    </source>
</reference>
<comment type="caution">
    <text evidence="2">The sequence shown here is derived from an EMBL/GenBank/DDBJ whole genome shotgun (WGS) entry which is preliminary data.</text>
</comment>
<dbReference type="EMBL" id="AZEC01000003">
    <property type="protein sequence ID" value="KRL13856.1"/>
    <property type="molecule type" value="Genomic_DNA"/>
</dbReference>
<evidence type="ECO:0000313" key="3">
    <source>
        <dbReference type="Proteomes" id="UP000051330"/>
    </source>
</evidence>
<feature type="domain" description="N-acetyltransferase" evidence="1">
    <location>
        <begin position="14"/>
        <end position="135"/>
    </location>
</feature>
<dbReference type="InterPro" id="IPR000182">
    <property type="entry name" value="GNAT_dom"/>
</dbReference>
<dbReference type="RefSeq" id="WP_057818789.1">
    <property type="nucleotide sequence ID" value="NZ_AZEC01000003.1"/>
</dbReference>
<accession>A0A0R1N0Q8</accession>
<dbReference type="STRING" id="1423792.FD09_GL001888"/>
<organism evidence="2 3">
    <name type="scientific">Schleiferilactobacillus perolens DSM 12744</name>
    <dbReference type="NCBI Taxonomy" id="1423792"/>
    <lineage>
        <taxon>Bacteria</taxon>
        <taxon>Bacillati</taxon>
        <taxon>Bacillota</taxon>
        <taxon>Bacilli</taxon>
        <taxon>Lactobacillales</taxon>
        <taxon>Lactobacillaceae</taxon>
        <taxon>Schleiferilactobacillus</taxon>
    </lineage>
</organism>
<dbReference type="Pfam" id="PF13302">
    <property type="entry name" value="Acetyltransf_3"/>
    <property type="match status" value="1"/>
</dbReference>
<dbReference type="Gene3D" id="3.40.630.30">
    <property type="match status" value="1"/>
</dbReference>
<evidence type="ECO:0000259" key="1">
    <source>
        <dbReference type="Pfam" id="PF13302"/>
    </source>
</evidence>
<dbReference type="PATRIC" id="fig|1423792.3.peg.1916"/>
<protein>
    <recommendedName>
        <fullName evidence="1">N-acetyltransferase domain-containing protein</fullName>
    </recommendedName>
</protein>
<name>A0A0R1N0Q8_9LACO</name>
<proteinExistence type="predicted"/>
<dbReference type="GO" id="GO:0016747">
    <property type="term" value="F:acyltransferase activity, transferring groups other than amino-acyl groups"/>
    <property type="evidence" value="ECO:0007669"/>
    <property type="project" value="InterPro"/>
</dbReference>
<sequence>MEQFEKYHPIMTPRFTFDWLTTATVKEIFALRHDPQLAAQTNRPADDTINQTVDYISQTMLAIMRNQQLTWAVSDREAGKVVGIFAIAPIDADAGQAGLHLEIQPDLLTAATIREIIGHMSAFCFAELGLSSLTIWVPANAPYQDTLVTLGYKADSFTDSDYADFDLYQISRSVSITPPTK</sequence>
<evidence type="ECO:0000313" key="2">
    <source>
        <dbReference type="EMBL" id="KRL13856.1"/>
    </source>
</evidence>
<dbReference type="AlphaFoldDB" id="A0A0R1N0Q8"/>
<gene>
    <name evidence="2" type="ORF">FD09_GL001888</name>
</gene>
<dbReference type="SUPFAM" id="SSF55729">
    <property type="entry name" value="Acyl-CoA N-acyltransferases (Nat)"/>
    <property type="match status" value="1"/>
</dbReference>
<dbReference type="Proteomes" id="UP000051330">
    <property type="component" value="Unassembled WGS sequence"/>
</dbReference>
<keyword evidence="3" id="KW-1185">Reference proteome</keyword>
<dbReference type="OrthoDB" id="2249426at2"/>